<sequence>MAAWDTWVKDWETARDLLVAKGGRVVHFEVAPPATAKEVLEVEKTIGKPLPASFKRVVTQFSKEVNIHVRSVDKSIIPQTLRTLFFRGEMFLIWSLEEVVYLEQERQTMLERSEGERLLDPWRHVCILQTCANGDDLVFDESSCCPEAIRFLSIKHAKGNGYLLAENFEDLIHRMTLLALPGYDDNCWLPFAKDSTSMLDPHCENARIWREWLGFQPSTK</sequence>
<dbReference type="InterPro" id="IPR037883">
    <property type="entry name" value="Knr4/Smi1-like_sf"/>
</dbReference>
<organism evidence="2 3">
    <name type="scientific">Symmachiella macrocystis</name>
    <dbReference type="NCBI Taxonomy" id="2527985"/>
    <lineage>
        <taxon>Bacteria</taxon>
        <taxon>Pseudomonadati</taxon>
        <taxon>Planctomycetota</taxon>
        <taxon>Planctomycetia</taxon>
        <taxon>Planctomycetales</taxon>
        <taxon>Planctomycetaceae</taxon>
        <taxon>Symmachiella</taxon>
    </lineage>
</organism>
<dbReference type="Proteomes" id="UP000320735">
    <property type="component" value="Unassembled WGS sequence"/>
</dbReference>
<dbReference type="SUPFAM" id="SSF160631">
    <property type="entry name" value="SMI1/KNR4-like"/>
    <property type="match status" value="1"/>
</dbReference>
<gene>
    <name evidence="2" type="ORF">CA54_47630</name>
</gene>
<feature type="domain" description="Knr4/Smi1-like" evidence="1">
    <location>
        <begin position="33"/>
        <end position="172"/>
    </location>
</feature>
<evidence type="ECO:0000313" key="2">
    <source>
        <dbReference type="EMBL" id="TWU09521.1"/>
    </source>
</evidence>
<dbReference type="InterPro" id="IPR018958">
    <property type="entry name" value="Knr4/Smi1-like_dom"/>
</dbReference>
<dbReference type="EMBL" id="SJPP01000002">
    <property type="protein sequence ID" value="TWU09521.1"/>
    <property type="molecule type" value="Genomic_DNA"/>
</dbReference>
<dbReference type="AlphaFoldDB" id="A0A5C6BDD9"/>
<reference evidence="2 3" key="1">
    <citation type="submission" date="2019-02" db="EMBL/GenBank/DDBJ databases">
        <title>Deep-cultivation of Planctomycetes and their phenomic and genomic characterization uncovers novel biology.</title>
        <authorList>
            <person name="Wiegand S."/>
            <person name="Jogler M."/>
            <person name="Boedeker C."/>
            <person name="Pinto D."/>
            <person name="Vollmers J."/>
            <person name="Rivas-Marin E."/>
            <person name="Kohn T."/>
            <person name="Peeters S.H."/>
            <person name="Heuer A."/>
            <person name="Rast P."/>
            <person name="Oberbeckmann S."/>
            <person name="Bunk B."/>
            <person name="Jeske O."/>
            <person name="Meyerdierks A."/>
            <person name="Storesund J.E."/>
            <person name="Kallscheuer N."/>
            <person name="Luecker S."/>
            <person name="Lage O.M."/>
            <person name="Pohl T."/>
            <person name="Merkel B.J."/>
            <person name="Hornburger P."/>
            <person name="Mueller R.-W."/>
            <person name="Bruemmer F."/>
            <person name="Labrenz M."/>
            <person name="Spormann A.M."/>
            <person name="Op Den Camp H."/>
            <person name="Overmann J."/>
            <person name="Amann R."/>
            <person name="Jetten M.S.M."/>
            <person name="Mascher T."/>
            <person name="Medema M.H."/>
            <person name="Devos D.P."/>
            <person name="Kaster A.-K."/>
            <person name="Ovreas L."/>
            <person name="Rohde M."/>
            <person name="Galperin M.Y."/>
            <person name="Jogler C."/>
        </authorList>
    </citation>
    <scope>NUCLEOTIDE SEQUENCE [LARGE SCALE GENOMIC DNA]</scope>
    <source>
        <strain evidence="2 3">CA54</strain>
    </source>
</reference>
<comment type="caution">
    <text evidence="2">The sequence shown here is derived from an EMBL/GenBank/DDBJ whole genome shotgun (WGS) entry which is preliminary data.</text>
</comment>
<dbReference type="Gene3D" id="3.40.1580.10">
    <property type="entry name" value="SMI1/KNR4-like"/>
    <property type="match status" value="1"/>
</dbReference>
<evidence type="ECO:0000313" key="3">
    <source>
        <dbReference type="Proteomes" id="UP000320735"/>
    </source>
</evidence>
<dbReference type="Pfam" id="PF09346">
    <property type="entry name" value="SMI1_KNR4"/>
    <property type="match status" value="1"/>
</dbReference>
<name>A0A5C6BDD9_9PLAN</name>
<evidence type="ECO:0000259" key="1">
    <source>
        <dbReference type="Pfam" id="PF09346"/>
    </source>
</evidence>
<protein>
    <recommendedName>
        <fullName evidence="1">Knr4/Smi1-like domain-containing protein</fullName>
    </recommendedName>
</protein>
<proteinExistence type="predicted"/>
<keyword evidence="3" id="KW-1185">Reference proteome</keyword>
<accession>A0A5C6BDD9</accession>